<dbReference type="InterPro" id="IPR006379">
    <property type="entry name" value="HAD-SF_hydro_IIB"/>
</dbReference>
<dbReference type="SFLD" id="SFLDS00003">
    <property type="entry name" value="Haloacid_Dehalogenase"/>
    <property type="match status" value="1"/>
</dbReference>
<name>A0ABY0V7L2_9ACTO</name>
<dbReference type="Proteomes" id="UP000198976">
    <property type="component" value="Chromosome I"/>
</dbReference>
<dbReference type="SFLD" id="SFLDG01140">
    <property type="entry name" value="C2.B:_Phosphomannomutase_and_P"/>
    <property type="match status" value="1"/>
</dbReference>
<dbReference type="EMBL" id="LT629792">
    <property type="protein sequence ID" value="SDT95018.1"/>
    <property type="molecule type" value="Genomic_DNA"/>
</dbReference>
<dbReference type="Gene3D" id="3.30.1240.10">
    <property type="match status" value="1"/>
</dbReference>
<evidence type="ECO:0000313" key="1">
    <source>
        <dbReference type="EMBL" id="SDT95018.1"/>
    </source>
</evidence>
<dbReference type="InterPro" id="IPR000150">
    <property type="entry name" value="Cof"/>
</dbReference>
<dbReference type="SUPFAM" id="SSF56784">
    <property type="entry name" value="HAD-like"/>
    <property type="match status" value="1"/>
</dbReference>
<dbReference type="PANTHER" id="PTHR10000:SF53">
    <property type="entry name" value="5-AMINO-6-(5-PHOSPHO-D-RIBITYLAMINO)URACIL PHOSPHATASE YBJI-RELATED"/>
    <property type="match status" value="1"/>
</dbReference>
<reference evidence="1 2" key="1">
    <citation type="submission" date="2016-10" db="EMBL/GenBank/DDBJ databases">
        <authorList>
            <person name="Varghese N."/>
            <person name="Submissions S."/>
        </authorList>
    </citation>
    <scope>NUCLEOTIDE SEQUENCE [LARGE SCALE GENOMIC DNA]</scope>
    <source>
        <strain evidence="1 2">DSM 9169</strain>
    </source>
</reference>
<dbReference type="InterPro" id="IPR036412">
    <property type="entry name" value="HAD-like_sf"/>
</dbReference>
<accession>A0ABY0V7L2</accession>
<sequence>MNDTPMMTLPDGPIDIRLIASDMDGTLLDGNSNLPDEFWPLMHELAVRDIAFVPASGRQLATLDTMFSGTDAGHSYIAENGSIVTFHGQVVSTTCIDMPTVNEMIDVTRRVSSDGSYNLGLVVCGQNSAYVERTDAEFYAEAHKYYAQLEVVDDLKQAAAHDNVLKLATYDFTDISAFVDDQVPHLRQSHQVAESSRHWVDMMNPVANKGRGLTALQESLGIGPEHTVVFGDFLNDLELFDHADYSYAMANAHPDVTARARYRAPSNIDHGVMTVVRALLAL</sequence>
<dbReference type="Gene3D" id="3.40.50.1000">
    <property type="entry name" value="HAD superfamily/HAD-like"/>
    <property type="match status" value="1"/>
</dbReference>
<evidence type="ECO:0000313" key="2">
    <source>
        <dbReference type="Proteomes" id="UP000198976"/>
    </source>
</evidence>
<gene>
    <name evidence="1" type="ORF">SAMN04489714_1162</name>
</gene>
<organism evidence="1 2">
    <name type="scientific">Schaalia radingae</name>
    <dbReference type="NCBI Taxonomy" id="131110"/>
    <lineage>
        <taxon>Bacteria</taxon>
        <taxon>Bacillati</taxon>
        <taxon>Actinomycetota</taxon>
        <taxon>Actinomycetes</taxon>
        <taxon>Actinomycetales</taxon>
        <taxon>Actinomycetaceae</taxon>
        <taxon>Schaalia</taxon>
    </lineage>
</organism>
<dbReference type="NCBIfam" id="TIGR00099">
    <property type="entry name" value="Cof-subfamily"/>
    <property type="match status" value="1"/>
</dbReference>
<dbReference type="NCBIfam" id="TIGR01484">
    <property type="entry name" value="HAD-SF-IIB"/>
    <property type="match status" value="1"/>
</dbReference>
<proteinExistence type="predicted"/>
<dbReference type="InterPro" id="IPR023214">
    <property type="entry name" value="HAD_sf"/>
</dbReference>
<protein>
    <submittedName>
        <fullName evidence="1">Uncharacterized protein</fullName>
    </submittedName>
</protein>
<dbReference type="PANTHER" id="PTHR10000">
    <property type="entry name" value="PHOSPHOSERINE PHOSPHATASE"/>
    <property type="match status" value="1"/>
</dbReference>
<dbReference type="Pfam" id="PF08282">
    <property type="entry name" value="Hydrolase_3"/>
    <property type="match status" value="1"/>
</dbReference>
<keyword evidence="2" id="KW-1185">Reference proteome</keyword>